<dbReference type="AlphaFoldDB" id="A0A699THC3"/>
<dbReference type="EMBL" id="BKCJ011249434">
    <property type="protein sequence ID" value="GFD10005.1"/>
    <property type="molecule type" value="Genomic_DNA"/>
</dbReference>
<evidence type="ECO:0000313" key="1">
    <source>
        <dbReference type="EMBL" id="GFD10005.1"/>
    </source>
</evidence>
<accession>A0A699THC3</accession>
<comment type="caution">
    <text evidence="1">The sequence shown here is derived from an EMBL/GenBank/DDBJ whole genome shotgun (WGS) entry which is preliminary data.</text>
</comment>
<name>A0A699THC3_TANCI</name>
<protein>
    <submittedName>
        <fullName evidence="1">Uncharacterized protein</fullName>
    </submittedName>
</protein>
<proteinExistence type="predicted"/>
<reference evidence="1" key="1">
    <citation type="journal article" date="2019" name="Sci. Rep.">
        <title>Draft genome of Tanacetum cinerariifolium, the natural source of mosquito coil.</title>
        <authorList>
            <person name="Yamashiro T."/>
            <person name="Shiraishi A."/>
            <person name="Satake H."/>
            <person name="Nakayama K."/>
        </authorList>
    </citation>
    <scope>NUCLEOTIDE SEQUENCE</scope>
</reference>
<gene>
    <name evidence="1" type="ORF">Tci_881974</name>
</gene>
<feature type="non-terminal residue" evidence="1">
    <location>
        <position position="1"/>
    </location>
</feature>
<sequence length="82" mass="8815">SGEGSGVTPEVLDELTLKRLNEGASVIPEVLDELSDFSSSLSSDLESTVEDVLCDETNFTKKANEAKKAGTKKDSDEHVIEE</sequence>
<organism evidence="1">
    <name type="scientific">Tanacetum cinerariifolium</name>
    <name type="common">Dalmatian daisy</name>
    <name type="synonym">Chrysanthemum cinerariifolium</name>
    <dbReference type="NCBI Taxonomy" id="118510"/>
    <lineage>
        <taxon>Eukaryota</taxon>
        <taxon>Viridiplantae</taxon>
        <taxon>Streptophyta</taxon>
        <taxon>Embryophyta</taxon>
        <taxon>Tracheophyta</taxon>
        <taxon>Spermatophyta</taxon>
        <taxon>Magnoliopsida</taxon>
        <taxon>eudicotyledons</taxon>
        <taxon>Gunneridae</taxon>
        <taxon>Pentapetalae</taxon>
        <taxon>asterids</taxon>
        <taxon>campanulids</taxon>
        <taxon>Asterales</taxon>
        <taxon>Asteraceae</taxon>
        <taxon>Asteroideae</taxon>
        <taxon>Anthemideae</taxon>
        <taxon>Anthemidinae</taxon>
        <taxon>Tanacetum</taxon>
    </lineage>
</organism>